<evidence type="ECO:0000259" key="1">
    <source>
        <dbReference type="Pfam" id="PF00248"/>
    </source>
</evidence>
<accession>A0A6J2XTP7</accession>
<dbReference type="CDD" id="cd19163">
    <property type="entry name" value="AKR_galDH"/>
    <property type="match status" value="1"/>
</dbReference>
<dbReference type="RefSeq" id="XP_030754917.1">
    <property type="nucleotide sequence ID" value="XM_030899057.1"/>
</dbReference>
<dbReference type="Proteomes" id="UP000504635">
    <property type="component" value="Unplaced"/>
</dbReference>
<dbReference type="FunFam" id="3.20.20.100:FF:000011">
    <property type="entry name" value="Aldo/keto reductase"/>
    <property type="match status" value="1"/>
</dbReference>
<dbReference type="GO" id="GO:0005829">
    <property type="term" value="C:cytosol"/>
    <property type="evidence" value="ECO:0007669"/>
    <property type="project" value="TreeGrafter"/>
</dbReference>
<dbReference type="InterPro" id="IPR036812">
    <property type="entry name" value="NAD(P)_OxRdtase_dom_sf"/>
</dbReference>
<protein>
    <submittedName>
        <fullName evidence="3 4">L-galactose dehydrogenase-like</fullName>
    </submittedName>
</protein>
<evidence type="ECO:0000313" key="5">
    <source>
        <dbReference type="RefSeq" id="XP_030754919.1"/>
    </source>
</evidence>
<dbReference type="KEGG" id="soy:115881528"/>
<dbReference type="GO" id="GO:0010349">
    <property type="term" value="F:L-galactose dehydrogenase activity"/>
    <property type="evidence" value="ECO:0007669"/>
    <property type="project" value="InterPro"/>
</dbReference>
<evidence type="ECO:0000313" key="2">
    <source>
        <dbReference type="Proteomes" id="UP000504635"/>
    </source>
</evidence>
<evidence type="ECO:0000313" key="4">
    <source>
        <dbReference type="RefSeq" id="XP_030754918.1"/>
    </source>
</evidence>
<evidence type="ECO:0000313" key="3">
    <source>
        <dbReference type="RefSeq" id="XP_030754917.1"/>
    </source>
</evidence>
<reference evidence="3 4" key="1">
    <citation type="submission" date="2025-04" db="UniProtKB">
        <authorList>
            <consortium name="RefSeq"/>
        </authorList>
    </citation>
    <scope>IDENTIFICATION</scope>
    <source>
        <tissue evidence="3 4">Gonads</tissue>
    </source>
</reference>
<sequence>MSSQALPETFVPGFHDENEVRKMTYIPLGNTGLNVSKIALGTAGFCYFYGDYDIEECKKTVHEAIKKGINIIDTAPWYGHGESEKILGLCLEGIPRKAYYLNTKCCRYAKDPALMFDFSAERTRRSIDESLKRLKQDYVDVLQIHDIEFSENLDLVLKETLPTVQEICRTGKARYIGITGYPLSVLKECVERSHVPIDTVLTYCRSTMIDNSLDDYLNFFQSKNLGIINAAVQSMGLLTNNGPEPWHPADNTTKEVCRDAAEYCKKENVELGKLAFHYSLKHGAGDSILVGIKTRTLLNYNLDVLYNGLNPKEQEVYAEVLKILKKLSPNRHWENVELEV</sequence>
<proteinExistence type="predicted"/>
<dbReference type="InterPro" id="IPR023210">
    <property type="entry name" value="NADP_OxRdtase_dom"/>
</dbReference>
<dbReference type="OrthoDB" id="48988at2759"/>
<dbReference type="InterPro" id="IPR020471">
    <property type="entry name" value="AKR"/>
</dbReference>
<dbReference type="RefSeq" id="XP_030754919.1">
    <property type="nucleotide sequence ID" value="XM_030899059.1"/>
</dbReference>
<dbReference type="AlphaFoldDB" id="A0A6J2XTP7"/>
<organism evidence="2 3">
    <name type="scientific">Sitophilus oryzae</name>
    <name type="common">Rice weevil</name>
    <name type="synonym">Curculio oryzae</name>
    <dbReference type="NCBI Taxonomy" id="7048"/>
    <lineage>
        <taxon>Eukaryota</taxon>
        <taxon>Metazoa</taxon>
        <taxon>Ecdysozoa</taxon>
        <taxon>Arthropoda</taxon>
        <taxon>Hexapoda</taxon>
        <taxon>Insecta</taxon>
        <taxon>Pterygota</taxon>
        <taxon>Neoptera</taxon>
        <taxon>Endopterygota</taxon>
        <taxon>Coleoptera</taxon>
        <taxon>Polyphaga</taxon>
        <taxon>Cucujiformia</taxon>
        <taxon>Curculionidae</taxon>
        <taxon>Dryophthorinae</taxon>
        <taxon>Sitophilus</taxon>
    </lineage>
</organism>
<keyword evidence="2" id="KW-1185">Reference proteome</keyword>
<dbReference type="SUPFAM" id="SSF51430">
    <property type="entry name" value="NAD(P)-linked oxidoreductase"/>
    <property type="match status" value="1"/>
</dbReference>
<dbReference type="PANTHER" id="PTHR42686">
    <property type="entry name" value="GH17980P-RELATED"/>
    <property type="match status" value="1"/>
</dbReference>
<dbReference type="Pfam" id="PF00248">
    <property type="entry name" value="Aldo_ket_red"/>
    <property type="match status" value="1"/>
</dbReference>
<dbReference type="RefSeq" id="XP_030754918.1">
    <property type="nucleotide sequence ID" value="XM_030899058.1"/>
</dbReference>
<name>A0A6J2XTP7_SITOR</name>
<gene>
    <name evidence="3 4 5" type="primary">LOC115881528</name>
</gene>
<dbReference type="InterPro" id="IPR044479">
    <property type="entry name" value="LGALDH-like"/>
</dbReference>
<dbReference type="PANTHER" id="PTHR42686:SF1">
    <property type="entry name" value="GH17980P-RELATED"/>
    <property type="match status" value="1"/>
</dbReference>
<dbReference type="GeneID" id="115881528"/>
<feature type="domain" description="NADP-dependent oxidoreductase" evidence="1">
    <location>
        <begin position="37"/>
        <end position="313"/>
    </location>
</feature>
<dbReference type="Gene3D" id="3.20.20.100">
    <property type="entry name" value="NADP-dependent oxidoreductase domain"/>
    <property type="match status" value="1"/>
</dbReference>